<evidence type="ECO:0000313" key="2">
    <source>
        <dbReference type="EMBL" id="EFF67358.1"/>
    </source>
</evidence>
<dbReference type="PROSITE" id="PS51746">
    <property type="entry name" value="PPM_2"/>
    <property type="match status" value="1"/>
</dbReference>
<dbReference type="Pfam" id="PF13672">
    <property type="entry name" value="PP2C_2"/>
    <property type="match status" value="1"/>
</dbReference>
<feature type="domain" description="PPM-type phosphatase" evidence="1">
    <location>
        <begin position="4"/>
        <end position="254"/>
    </location>
</feature>
<dbReference type="RefSeq" id="WP_005604619.1">
    <property type="nucleotide sequence ID" value="NZ_GG663525.1"/>
</dbReference>
<evidence type="ECO:0000259" key="1">
    <source>
        <dbReference type="PROSITE" id="PS51746"/>
    </source>
</evidence>
<dbReference type="GeneID" id="98917141"/>
<dbReference type="EMBL" id="ABWN01000042">
    <property type="protein sequence ID" value="EFF67358.1"/>
    <property type="molecule type" value="Genomic_DNA"/>
</dbReference>
<dbReference type="eggNOG" id="COG0631">
    <property type="taxonomic scope" value="Bacteria"/>
</dbReference>
<evidence type="ECO:0000313" key="3">
    <source>
        <dbReference type="Proteomes" id="UP000006238"/>
    </source>
</evidence>
<gene>
    <name evidence="2" type="ORF">BUTYVIB_02441</name>
</gene>
<dbReference type="AlphaFoldDB" id="D4S2Y9"/>
<accession>D4S2Y9</accession>
<dbReference type="SMART" id="SM00332">
    <property type="entry name" value="PP2Cc"/>
    <property type="match status" value="1"/>
</dbReference>
<proteinExistence type="predicted"/>
<dbReference type="InterPro" id="IPR001932">
    <property type="entry name" value="PPM-type_phosphatase-like_dom"/>
</dbReference>
<organism evidence="2 3">
    <name type="scientific">Eshraghiella crossota DSM 2876</name>
    <dbReference type="NCBI Taxonomy" id="511680"/>
    <lineage>
        <taxon>Bacteria</taxon>
        <taxon>Bacillati</taxon>
        <taxon>Bacillota</taxon>
        <taxon>Clostridia</taxon>
        <taxon>Lachnospirales</taxon>
        <taxon>Lachnospiraceae</taxon>
        <taxon>Eshraghiella</taxon>
    </lineage>
</organism>
<sequence length="256" mass="29068">MNYITGVVNDIGIEKETNQDSVLLKTGNYKNYNIAFSVVCDGMGGLSDGELASAHVVTKLSDWFDNKLIDFLDDEVRWDEIRKNLESIIVELNRQLFSYGKRNHLNLGTTITGILIINNHYMVINVGDSRTYLVNKGIRQITEDQSLVAREVKMGKMTWEEAEYDKRRNVLLQCIGATQNVEIEVYEGETGSEDGFLLCSDGFRHEISAREIFEGLELDKCETDGDIEEKLKYLVEVNKQRKESDNITAVVIKPGK</sequence>
<reference evidence="2 3" key="1">
    <citation type="submission" date="2010-02" db="EMBL/GenBank/DDBJ databases">
        <authorList>
            <person name="Weinstock G."/>
            <person name="Sodergren E."/>
            <person name="Clifton S."/>
            <person name="Fulton L."/>
            <person name="Fulton B."/>
            <person name="Courtney L."/>
            <person name="Fronick C."/>
            <person name="Harrison M."/>
            <person name="Strong C."/>
            <person name="Farmer C."/>
            <person name="Delahaunty K."/>
            <person name="Markovic C."/>
            <person name="Hall O."/>
            <person name="Minx P."/>
            <person name="Tomlinson C."/>
            <person name="Mitreva M."/>
            <person name="Nelson J."/>
            <person name="Hou S."/>
            <person name="Wollam A."/>
            <person name="Pepin K.H."/>
            <person name="Johnson M."/>
            <person name="Bhonagiri V."/>
            <person name="Zhang X."/>
            <person name="Suruliraj S."/>
            <person name="Warren W."/>
            <person name="Chinwalla A."/>
            <person name="Mardis E.R."/>
            <person name="Wilson R.K."/>
        </authorList>
    </citation>
    <scope>NUCLEOTIDE SEQUENCE [LARGE SCALE GENOMIC DNA]</scope>
    <source>
        <strain evidence="2 3">DSM 2876</strain>
    </source>
</reference>
<dbReference type="SUPFAM" id="SSF81606">
    <property type="entry name" value="PP2C-like"/>
    <property type="match status" value="1"/>
</dbReference>
<name>D4S2Y9_9FIRM</name>
<comment type="caution">
    <text evidence="2">The sequence shown here is derived from an EMBL/GenBank/DDBJ whole genome shotgun (WGS) entry which is preliminary data.</text>
</comment>
<keyword evidence="3" id="KW-1185">Reference proteome</keyword>
<dbReference type="SMART" id="SM00331">
    <property type="entry name" value="PP2C_SIG"/>
    <property type="match status" value="1"/>
</dbReference>
<dbReference type="InterPro" id="IPR036457">
    <property type="entry name" value="PPM-type-like_dom_sf"/>
</dbReference>
<dbReference type="Gene3D" id="3.60.40.10">
    <property type="entry name" value="PPM-type phosphatase domain"/>
    <property type="match status" value="1"/>
</dbReference>
<dbReference type="HOGENOM" id="CLU_034545_4_1_9"/>
<protein>
    <recommendedName>
        <fullName evidence="1">PPM-type phosphatase domain-containing protein</fullName>
    </recommendedName>
</protein>
<dbReference type="Proteomes" id="UP000006238">
    <property type="component" value="Unassembled WGS sequence"/>
</dbReference>
<dbReference type="CDD" id="cd00143">
    <property type="entry name" value="PP2Cc"/>
    <property type="match status" value="1"/>
</dbReference>